<gene>
    <name evidence="1" type="ORF">EV665_12490</name>
</gene>
<dbReference type="Gene3D" id="6.10.250.730">
    <property type="match status" value="1"/>
</dbReference>
<dbReference type="InterPro" id="IPR010385">
    <property type="entry name" value="DUF982"/>
</dbReference>
<dbReference type="Proteomes" id="UP000295351">
    <property type="component" value="Unassembled WGS sequence"/>
</dbReference>
<dbReference type="AlphaFoldDB" id="A0A4R2C852"/>
<proteinExistence type="predicted"/>
<protein>
    <submittedName>
        <fullName evidence="1">Uncharacterized protein DUF982</fullName>
    </submittedName>
</protein>
<keyword evidence="2" id="KW-1185">Reference proteome</keyword>
<organism evidence="1 2">
    <name type="scientific">Shinella granuli</name>
    <dbReference type="NCBI Taxonomy" id="323621"/>
    <lineage>
        <taxon>Bacteria</taxon>
        <taxon>Pseudomonadati</taxon>
        <taxon>Pseudomonadota</taxon>
        <taxon>Alphaproteobacteria</taxon>
        <taxon>Hyphomicrobiales</taxon>
        <taxon>Rhizobiaceae</taxon>
        <taxon>Shinella</taxon>
    </lineage>
</organism>
<evidence type="ECO:0000313" key="2">
    <source>
        <dbReference type="Proteomes" id="UP000295351"/>
    </source>
</evidence>
<evidence type="ECO:0000313" key="1">
    <source>
        <dbReference type="EMBL" id="TCN36827.1"/>
    </source>
</evidence>
<accession>A0A4R2C852</accession>
<dbReference type="Pfam" id="PF06169">
    <property type="entry name" value="DUF982"/>
    <property type="match status" value="1"/>
</dbReference>
<dbReference type="EMBL" id="SLVX01000024">
    <property type="protein sequence ID" value="TCN36827.1"/>
    <property type="molecule type" value="Genomic_DNA"/>
</dbReference>
<comment type="caution">
    <text evidence="1">The sequence shown here is derived from an EMBL/GenBank/DDBJ whole genome shotgun (WGS) entry which is preliminary data.</text>
</comment>
<reference evidence="1 2" key="1">
    <citation type="submission" date="2019-03" db="EMBL/GenBank/DDBJ databases">
        <title>Genomic Encyclopedia of Type Strains, Phase IV (KMG-IV): sequencing the most valuable type-strain genomes for metagenomic binning, comparative biology and taxonomic classification.</title>
        <authorList>
            <person name="Goeker M."/>
        </authorList>
    </citation>
    <scope>NUCLEOTIDE SEQUENCE [LARGE SCALE GENOMIC DNA]</scope>
    <source>
        <strain evidence="1 2">DSM 18401</strain>
    </source>
</reference>
<sequence>MTIFATDRLWDEAVVLESDRQVLRVQSTRDALLCLKNHWPIEDGPAALMARSVCEQGLTSDDDPAFARRAFIEAAKEAGFRVNSWTTT</sequence>
<name>A0A4R2C852_SHIGR</name>